<dbReference type="RefSeq" id="WP_112142201.1">
    <property type="nucleotide sequence ID" value="NZ_PGTO01000001.1"/>
</dbReference>
<sequence length="345" mass="36335">MSIRFRVIILALIGLVAVSVTAYWFHVAGQMRKGIESFAAQRRAEGWTVQMDEPVLGGFPRAVTARLDSLSLRSPAGLSWKADGVTITLPLADPLHVTVEAPGFHRLSGFDWSGIISAQTATARLRLTTEGKLSAVTVDAATLVLEQPGVDPLSAASLALTAERLTPPESGHDKPSLAATLSLRGLDLPELTNLPLARRLETVQVEARLLGAPPDAAPLAALAAWSADGGTVELDRITVEWAPLTLEANGTLALDSALQPLIATTARIRGWGELVTRLVQVRLIDPGMAEAAKIMMAILARPDSQGRPTLTVPLTLQDGVLTAGQVRIAQVPPLPVPAPTPGAPP</sequence>
<dbReference type="OrthoDB" id="8478166at2"/>
<dbReference type="InterPro" id="IPR018666">
    <property type="entry name" value="DUF2125"/>
</dbReference>
<evidence type="ECO:0000313" key="1">
    <source>
        <dbReference type="EMBL" id="RAU23968.1"/>
    </source>
</evidence>
<dbReference type="Proteomes" id="UP000251075">
    <property type="component" value="Unassembled WGS sequence"/>
</dbReference>
<dbReference type="AlphaFoldDB" id="A0A364P3P7"/>
<proteinExistence type="predicted"/>
<dbReference type="EMBL" id="PGTO01000001">
    <property type="protein sequence ID" value="RAU23968.1"/>
    <property type="molecule type" value="Genomic_DNA"/>
</dbReference>
<organism evidence="1 2">
    <name type="scientific">Paramagnetospirillum kuznetsovii</name>
    <dbReference type="NCBI Taxonomy" id="2053833"/>
    <lineage>
        <taxon>Bacteria</taxon>
        <taxon>Pseudomonadati</taxon>
        <taxon>Pseudomonadota</taxon>
        <taxon>Alphaproteobacteria</taxon>
        <taxon>Rhodospirillales</taxon>
        <taxon>Magnetospirillaceae</taxon>
        <taxon>Paramagnetospirillum</taxon>
    </lineage>
</organism>
<name>A0A364P3P7_9PROT</name>
<reference evidence="1 2" key="1">
    <citation type="submission" date="2017-11" db="EMBL/GenBank/DDBJ databases">
        <title>Draft genome sequence of magnetotactic bacterium Magnetospirillum kuznetsovii LBB-42.</title>
        <authorList>
            <person name="Grouzdev D.S."/>
            <person name="Rysina M.S."/>
            <person name="Baslerov R.V."/>
            <person name="Koziaeva V."/>
        </authorList>
    </citation>
    <scope>NUCLEOTIDE SEQUENCE [LARGE SCALE GENOMIC DNA]</scope>
    <source>
        <strain evidence="1 2">LBB-42</strain>
    </source>
</reference>
<gene>
    <name evidence="1" type="ORF">CU669_02560</name>
</gene>
<accession>A0A364P3P7</accession>
<evidence type="ECO:0000313" key="2">
    <source>
        <dbReference type="Proteomes" id="UP000251075"/>
    </source>
</evidence>
<dbReference type="Pfam" id="PF09898">
    <property type="entry name" value="DUF2125"/>
    <property type="match status" value="1"/>
</dbReference>
<comment type="caution">
    <text evidence="1">The sequence shown here is derived from an EMBL/GenBank/DDBJ whole genome shotgun (WGS) entry which is preliminary data.</text>
</comment>
<protein>
    <recommendedName>
        <fullName evidence="3">DUF2125 domain-containing protein</fullName>
    </recommendedName>
</protein>
<evidence type="ECO:0008006" key="3">
    <source>
        <dbReference type="Google" id="ProtNLM"/>
    </source>
</evidence>
<keyword evidence="2" id="KW-1185">Reference proteome</keyword>